<feature type="compositionally biased region" description="Basic and acidic residues" evidence="1">
    <location>
        <begin position="16"/>
        <end position="37"/>
    </location>
</feature>
<evidence type="ECO:0000256" key="1">
    <source>
        <dbReference type="SAM" id="MobiDB-lite"/>
    </source>
</evidence>
<evidence type="ECO:0000313" key="5">
    <source>
        <dbReference type="Proteomes" id="UP000625079"/>
    </source>
</evidence>
<gene>
    <name evidence="2" type="ORF">GCM10010987_29920</name>
    <name evidence="3" type="ORF">XH86_32485</name>
</gene>
<dbReference type="Proteomes" id="UP000593880">
    <property type="component" value="Chromosome"/>
</dbReference>
<dbReference type="Proteomes" id="UP000625079">
    <property type="component" value="Unassembled WGS sequence"/>
</dbReference>
<organism evidence="2 5">
    <name type="scientific">Bradyrhizobium guangdongense</name>
    <dbReference type="NCBI Taxonomy" id="1325090"/>
    <lineage>
        <taxon>Bacteria</taxon>
        <taxon>Pseudomonadati</taxon>
        <taxon>Pseudomonadota</taxon>
        <taxon>Alphaproteobacteria</taxon>
        <taxon>Hyphomicrobiales</taxon>
        <taxon>Nitrobacteraceae</taxon>
        <taxon>Bradyrhizobium</taxon>
    </lineage>
</organism>
<keyword evidence="4" id="KW-1185">Reference proteome</keyword>
<dbReference type="EMBL" id="BMHC01000005">
    <property type="protein sequence ID" value="GGI24544.1"/>
    <property type="molecule type" value="Genomic_DNA"/>
</dbReference>
<dbReference type="RefSeq" id="WP_128968503.1">
    <property type="nucleotide sequence ID" value="NZ_BMHC01000005.1"/>
</dbReference>
<dbReference type="EMBL" id="CP030057">
    <property type="protein sequence ID" value="QOZ62931.1"/>
    <property type="molecule type" value="Genomic_DNA"/>
</dbReference>
<sequence length="71" mass="8013">MAYALFKDEEKLSRTFPTKEEALEKAEQAGLVEHTEDQPMLEDDLEIKPCAPDPKPHDDADLDWTPDKAAS</sequence>
<evidence type="ECO:0000313" key="2">
    <source>
        <dbReference type="EMBL" id="GGI24544.1"/>
    </source>
</evidence>
<dbReference type="OrthoDB" id="8245763at2"/>
<dbReference type="AlphaFoldDB" id="A0A410VDT6"/>
<protein>
    <submittedName>
        <fullName evidence="2">Uncharacterized protein</fullName>
    </submittedName>
</protein>
<name>A0A410VDT6_9BRAD</name>
<accession>A0A410VDT6</accession>
<feature type="region of interest" description="Disordered" evidence="1">
    <location>
        <begin position="16"/>
        <end position="71"/>
    </location>
</feature>
<reference evidence="3 4" key="2">
    <citation type="submission" date="2018-06" db="EMBL/GenBank/DDBJ databases">
        <title>Comparative genomics of rhizobia nodulating Arachis hypogaea in China.</title>
        <authorList>
            <person name="Li Y."/>
        </authorList>
    </citation>
    <scope>NUCLEOTIDE SEQUENCE [LARGE SCALE GENOMIC DNA]</scope>
    <source>
        <strain evidence="3 4">CCBAU 51658</strain>
    </source>
</reference>
<evidence type="ECO:0000313" key="4">
    <source>
        <dbReference type="Proteomes" id="UP000593880"/>
    </source>
</evidence>
<proteinExistence type="predicted"/>
<reference evidence="2" key="1">
    <citation type="journal article" date="2014" name="Int. J. Syst. Evol. Microbiol.">
        <title>Complete genome sequence of Corynebacterium casei LMG S-19264T (=DSM 44701T), isolated from a smear-ripened cheese.</title>
        <authorList>
            <consortium name="US DOE Joint Genome Institute (JGI-PGF)"/>
            <person name="Walter F."/>
            <person name="Albersmeier A."/>
            <person name="Kalinowski J."/>
            <person name="Ruckert C."/>
        </authorList>
    </citation>
    <scope>NUCLEOTIDE SEQUENCE</scope>
    <source>
        <strain evidence="2">CGMCC 1.15034</strain>
    </source>
</reference>
<evidence type="ECO:0000313" key="3">
    <source>
        <dbReference type="EMBL" id="QOZ62931.1"/>
    </source>
</evidence>
<reference evidence="2" key="3">
    <citation type="submission" date="2022-12" db="EMBL/GenBank/DDBJ databases">
        <authorList>
            <person name="Sun Q."/>
            <person name="Zhou Y."/>
        </authorList>
    </citation>
    <scope>NUCLEOTIDE SEQUENCE</scope>
    <source>
        <strain evidence="2">CGMCC 1.15034</strain>
    </source>
</reference>